<name>A0A516GN19_9FLAO</name>
<dbReference type="RefSeq" id="WP_143379807.1">
    <property type="nucleotide sequence ID" value="NZ_CP041637.1"/>
</dbReference>
<evidence type="ECO:0000313" key="2">
    <source>
        <dbReference type="Proteomes" id="UP000319209"/>
    </source>
</evidence>
<gene>
    <name evidence="1" type="ORF">FNB79_02540</name>
</gene>
<reference evidence="1 2" key="1">
    <citation type="submission" date="2019-07" db="EMBL/GenBank/DDBJ databases">
        <title>Genome sequencing for Formosa sp. PS13.</title>
        <authorList>
            <person name="Park S.-J."/>
        </authorList>
    </citation>
    <scope>NUCLEOTIDE SEQUENCE [LARGE SCALE GENOMIC DNA]</scope>
    <source>
        <strain evidence="1 2">PS13</strain>
    </source>
</reference>
<accession>A0A516GN19</accession>
<proteinExistence type="predicted"/>
<dbReference type="KEGG" id="fop:FNB79_02540"/>
<evidence type="ECO:0000313" key="1">
    <source>
        <dbReference type="EMBL" id="QDO92899.1"/>
    </source>
</evidence>
<protein>
    <submittedName>
        <fullName evidence="1">Uncharacterized protein</fullName>
    </submittedName>
</protein>
<dbReference type="AlphaFoldDB" id="A0A516GN19"/>
<dbReference type="OrthoDB" id="679547at2"/>
<dbReference type="EMBL" id="CP041637">
    <property type="protein sequence ID" value="QDO92899.1"/>
    <property type="molecule type" value="Genomic_DNA"/>
</dbReference>
<sequence>MKFDIQLSDVTSIRLDIYAYNYGSRGQYGAIYVDLKEAYEYNNDLAAGYNYFENQTDFGFTEPTLTFERPLFTFNTKESKQFYNTLDWIPNFNISPNTLNNLKVY</sequence>
<organism evidence="1 2">
    <name type="scientific">Formosa sediminum</name>
    <dbReference type="NCBI Taxonomy" id="2594004"/>
    <lineage>
        <taxon>Bacteria</taxon>
        <taxon>Pseudomonadati</taxon>
        <taxon>Bacteroidota</taxon>
        <taxon>Flavobacteriia</taxon>
        <taxon>Flavobacteriales</taxon>
        <taxon>Flavobacteriaceae</taxon>
        <taxon>Formosa</taxon>
    </lineage>
</organism>
<dbReference type="Proteomes" id="UP000319209">
    <property type="component" value="Chromosome"/>
</dbReference>
<keyword evidence="2" id="KW-1185">Reference proteome</keyword>